<keyword evidence="4 15" id="KW-0863">Zinc-finger</keyword>
<dbReference type="SMART" id="SM00355">
    <property type="entry name" value="ZnF_C2H2"/>
    <property type="match status" value="4"/>
</dbReference>
<dbReference type="InterPro" id="IPR013087">
    <property type="entry name" value="Znf_C2H2_type"/>
</dbReference>
<feature type="domain" description="C2H2-type" evidence="17">
    <location>
        <begin position="1558"/>
        <end position="1587"/>
    </location>
</feature>
<keyword evidence="9" id="KW-0408">Iron</keyword>
<dbReference type="GO" id="GO:0048580">
    <property type="term" value="P:regulation of post-embryonic development"/>
    <property type="evidence" value="ECO:0007669"/>
    <property type="project" value="UniProtKB-ARBA"/>
</dbReference>
<dbReference type="PROSITE" id="PS50157">
    <property type="entry name" value="ZINC_FINGER_C2H2_2"/>
    <property type="match status" value="3"/>
</dbReference>
<dbReference type="Proteomes" id="UP001457282">
    <property type="component" value="Unassembled WGS sequence"/>
</dbReference>
<dbReference type="SUPFAM" id="SSF57667">
    <property type="entry name" value="beta-beta-alpha zinc fingers"/>
    <property type="match status" value="2"/>
</dbReference>
<evidence type="ECO:0000256" key="5">
    <source>
        <dbReference type="ARBA" id="ARBA00022833"/>
    </source>
</evidence>
<evidence type="ECO:0000259" key="17">
    <source>
        <dbReference type="PROSITE" id="PS50157"/>
    </source>
</evidence>
<feature type="compositionally biased region" description="Basic residues" evidence="16">
    <location>
        <begin position="204"/>
        <end position="214"/>
    </location>
</feature>
<keyword evidence="12" id="KW-0539">Nucleus</keyword>
<evidence type="ECO:0000256" key="1">
    <source>
        <dbReference type="ARBA" id="ARBA00009711"/>
    </source>
</evidence>
<keyword evidence="10" id="KW-0805">Transcription regulation</keyword>
<evidence type="ECO:0000259" key="19">
    <source>
        <dbReference type="PROSITE" id="PS51184"/>
    </source>
</evidence>
<feature type="domain" description="C2H2-type" evidence="17">
    <location>
        <begin position="1528"/>
        <end position="1557"/>
    </location>
</feature>
<dbReference type="GO" id="GO:0000785">
    <property type="term" value="C:chromatin"/>
    <property type="evidence" value="ECO:0007669"/>
    <property type="project" value="TreeGrafter"/>
</dbReference>
<dbReference type="PANTHER" id="PTHR10694:SF45">
    <property type="entry name" value="LYSINE-SPECIFIC DEMETHYLASE ELF6"/>
    <property type="match status" value="1"/>
</dbReference>
<feature type="region of interest" description="Disordered" evidence="16">
    <location>
        <begin position="204"/>
        <end position="288"/>
    </location>
</feature>
<keyword evidence="6" id="KW-0156">Chromatin regulator</keyword>
<name>A0AAW1W161_RUBAR</name>
<feature type="compositionally biased region" description="Polar residues" evidence="16">
    <location>
        <begin position="1184"/>
        <end position="1194"/>
    </location>
</feature>
<feature type="region of interest" description="Disordered" evidence="16">
    <location>
        <begin position="905"/>
        <end position="933"/>
    </location>
</feature>
<dbReference type="PROSITE" id="PS00028">
    <property type="entry name" value="ZINC_FINGER_C2H2_1"/>
    <property type="match status" value="3"/>
</dbReference>
<keyword evidence="11" id="KW-0804">Transcription</keyword>
<feature type="compositionally biased region" description="Basic and acidic residues" evidence="16">
    <location>
        <begin position="1166"/>
        <end position="1176"/>
    </location>
</feature>
<feature type="region of interest" description="Disordered" evidence="16">
    <location>
        <begin position="553"/>
        <end position="581"/>
    </location>
</feature>
<evidence type="ECO:0000313" key="21">
    <source>
        <dbReference type="Proteomes" id="UP001457282"/>
    </source>
</evidence>
<accession>A0AAW1W161</accession>
<dbReference type="InterPro" id="IPR036236">
    <property type="entry name" value="Znf_C2H2_sf"/>
</dbReference>
<keyword evidence="8" id="KW-0560">Oxidoreductase</keyword>
<evidence type="ECO:0000256" key="9">
    <source>
        <dbReference type="ARBA" id="ARBA00023004"/>
    </source>
</evidence>
<sequence>MGDVKIPNWLKGLPLAPEFHPTHTEFADPIAYISKIEKEASEFGICKIIPPLPKPSKRYVFSNLNKSLAKRPELGSDVSSENDCAPTKLGPGDGSNDGEVRAVFTTRHQELGQTVKRAKVADSNPPSGVDKQVWQSGEVYTLEQFESKSRAFAKSILGTIRDVSPLVIEAMFWKAASEKPIYVEYANDVPGSAFEEPEGQLCYSHRRRRRKRNSYQRSGANSDSKKSETISSCESNSQNGEVKDDSPKIVSDSCLEVSKSSASPGIVSTDETSQSSRKKNQNSSCDMEGTAGWKLSNSPWNLQVIARSPGSLTRFMPDDIPGVTSPMVYIGMLFSWFAWHVEDHELHSMNFLHNGSSKTWYSVPGEYAFAFEELVRTEAYGGNADRLAALSLLGNKTTLMSPEVVIASGIPCCRLIQNPGEFVVTFPRAYHIGFSHGFNCGEAANFGTPQWLKVAKEAAVRRAAMNYLPMLSHQQLLYLSTMSFVSRVPRSLLPGVRSSRMRDRQKEDRELSVKKAFIEDILNENDVLCALLGKESSYRAVLWNPDLLPGASKESSIPTASAPVDTNSKENATDTQCGKRTNDQNFLVDEMSLYMENLNDLYLGSDDLSSDFQVDSGTLACVACGILGFPFMSVVQPSEKASMELQPEYFSAEEFPGVSDLKNSHFSPEHRESFKGCATEDLPPISNAFPPAKDPLIPCTMKFNKCWNTVDKFLRPRSFCLEHAVETLELLQYKGGANMLVICHSDYQKIKAPAAAIAEEIGCPFNYNEVPLDIASKEDLNLIDLAVDDGRDECGEDWTSKLGINLRYCVKVRKSSSSKRVQHALALGGVFSKQSSSSEFLTIKWTSRRSRTKKVYLDAPYKQCESIEKKKEEVVEGRSADATSFKREGKIIQYSRRNKLKSSTSTVAGRVVEHPATSKELDKHSRRASGSMSEMHPVVQMLEATRDICLDSTLSQVADTLADSHIENHSLEERNMNNGGCNLPARESYMQEEIKIPEEARENKSITPLVIARDERFENDREEQKRENLNKNCGNCNLVSEGQSQLLAEEDVRTNGVSVFTKSTNLCATDSIVTCSEEQMVNAVIEKSCVNGEVCESMTLDDEVQQEIQTTDRSNDKAPVSCSSTLLNDPTFAAAEGYAECLRETHISEAFSNVVSSEFKAEEDIKISKGRNEEPSLSHAGRISQPSPASTDGSSGVPRELCAAVDFRPGPISHSEEFQAADRSSEGEYICTSMIRMEETHPSFSLEESSDVLRGSSLEESTNNGATSATVVQQGAQTTNEAMEAPSHNFVVRGENQPIPVSVEDEIPRMTCSTDATVDDKKQGSISYSNKKLIASHDTSKCEPSHVTIKTYFRVKRGTRAAQELLNGSEVCISQRDRGLENIESSIVDPRSSPQIGSRRKRGVKQKMDDNVNFKGFIRGPCEGLRPRAGKDATISGIDIHNHDEEKPVAKKVKRPSDVPVPPKVKKEEQARKSHSCNLGSCRMSFQTKEELMVHKRNRCPHEGCGKKFSCHKYAMVHSRVHENDRPFKCPWKGCSMSFKWAWAQTEHIRVHTGEKPYKCKVDGCGLSFRFVSDFSRHRRKTGHYVS</sequence>
<keyword evidence="2" id="KW-0479">Metal-binding</keyword>
<evidence type="ECO:0000256" key="12">
    <source>
        <dbReference type="ARBA" id="ARBA00023242"/>
    </source>
</evidence>
<evidence type="ECO:0000256" key="16">
    <source>
        <dbReference type="SAM" id="MobiDB-lite"/>
    </source>
</evidence>
<gene>
    <name evidence="20" type="ORF">M0R45_037034</name>
</gene>
<feature type="compositionally biased region" description="Basic and acidic residues" evidence="16">
    <location>
        <begin position="911"/>
        <end position="923"/>
    </location>
</feature>
<dbReference type="GO" id="GO:2000028">
    <property type="term" value="P:regulation of photoperiodism, flowering"/>
    <property type="evidence" value="ECO:0007669"/>
    <property type="project" value="UniProtKB-ARBA"/>
</dbReference>
<dbReference type="GO" id="GO:0010628">
    <property type="term" value="P:positive regulation of gene expression"/>
    <property type="evidence" value="ECO:0007669"/>
    <property type="project" value="UniProtKB-ARBA"/>
</dbReference>
<feature type="compositionally biased region" description="Polar residues" evidence="16">
    <location>
        <begin position="553"/>
        <end position="566"/>
    </location>
</feature>
<dbReference type="PANTHER" id="PTHR10694">
    <property type="entry name" value="LYSINE-SPECIFIC DEMETHYLASE"/>
    <property type="match status" value="1"/>
</dbReference>
<evidence type="ECO:0000256" key="10">
    <source>
        <dbReference type="ARBA" id="ARBA00023015"/>
    </source>
</evidence>
<proteinExistence type="inferred from homology"/>
<dbReference type="GO" id="GO:0008270">
    <property type="term" value="F:zinc ion binding"/>
    <property type="evidence" value="ECO:0007669"/>
    <property type="project" value="UniProtKB-KW"/>
</dbReference>
<protein>
    <recommendedName>
        <fullName evidence="22">Lysine-specific demethylase ELF6</fullName>
    </recommendedName>
</protein>
<dbReference type="SMART" id="SM00558">
    <property type="entry name" value="JmjC"/>
    <property type="match status" value="1"/>
</dbReference>
<evidence type="ECO:0000256" key="2">
    <source>
        <dbReference type="ARBA" id="ARBA00022723"/>
    </source>
</evidence>
<organism evidence="20 21">
    <name type="scientific">Rubus argutus</name>
    <name type="common">Southern blackberry</name>
    <dbReference type="NCBI Taxonomy" id="59490"/>
    <lineage>
        <taxon>Eukaryota</taxon>
        <taxon>Viridiplantae</taxon>
        <taxon>Streptophyta</taxon>
        <taxon>Embryophyta</taxon>
        <taxon>Tracheophyta</taxon>
        <taxon>Spermatophyta</taxon>
        <taxon>Magnoliopsida</taxon>
        <taxon>eudicotyledons</taxon>
        <taxon>Gunneridae</taxon>
        <taxon>Pentapetalae</taxon>
        <taxon>rosids</taxon>
        <taxon>fabids</taxon>
        <taxon>Rosales</taxon>
        <taxon>Rosaceae</taxon>
        <taxon>Rosoideae</taxon>
        <taxon>Rosoideae incertae sedis</taxon>
        <taxon>Rubus</taxon>
    </lineage>
</organism>
<evidence type="ECO:0000313" key="20">
    <source>
        <dbReference type="EMBL" id="KAK9913211.1"/>
    </source>
</evidence>
<dbReference type="Pfam" id="PF02375">
    <property type="entry name" value="JmjN"/>
    <property type="match status" value="1"/>
</dbReference>
<feature type="region of interest" description="Disordered" evidence="16">
    <location>
        <begin position="1166"/>
        <end position="1197"/>
    </location>
</feature>
<evidence type="ECO:0000256" key="11">
    <source>
        <dbReference type="ARBA" id="ARBA00023163"/>
    </source>
</evidence>
<evidence type="ECO:0000259" key="18">
    <source>
        <dbReference type="PROSITE" id="PS51183"/>
    </source>
</evidence>
<evidence type="ECO:0000256" key="14">
    <source>
        <dbReference type="ARBA" id="ARBA00051751"/>
    </source>
</evidence>
<feature type="compositionally biased region" description="Polar residues" evidence="16">
    <location>
        <begin position="229"/>
        <end position="240"/>
    </location>
</feature>
<evidence type="ECO:0000256" key="3">
    <source>
        <dbReference type="ARBA" id="ARBA00022737"/>
    </source>
</evidence>
<dbReference type="GO" id="GO:0009826">
    <property type="term" value="P:unidimensional cell growth"/>
    <property type="evidence" value="ECO:0007669"/>
    <property type="project" value="UniProtKB-ARBA"/>
</dbReference>
<dbReference type="GO" id="GO:0005634">
    <property type="term" value="C:nucleus"/>
    <property type="evidence" value="ECO:0007669"/>
    <property type="project" value="TreeGrafter"/>
</dbReference>
<dbReference type="Gene3D" id="3.30.160.60">
    <property type="entry name" value="Classic Zinc Finger"/>
    <property type="match status" value="2"/>
</dbReference>
<feature type="region of interest" description="Disordered" evidence="16">
    <location>
        <begin position="72"/>
        <end position="97"/>
    </location>
</feature>
<dbReference type="GO" id="GO:0071558">
    <property type="term" value="F:histone H3K27me2/H3K27me3 demethylase activity"/>
    <property type="evidence" value="ECO:0007669"/>
    <property type="project" value="UniProtKB-ARBA"/>
</dbReference>
<keyword evidence="7" id="KW-0223">Dioxygenase</keyword>
<dbReference type="InterPro" id="IPR003347">
    <property type="entry name" value="JmjC_dom"/>
</dbReference>
<dbReference type="FunFam" id="3.30.160.60:FF:000747">
    <property type="entry name" value="Probable lysine-specific demethylase ELF6"/>
    <property type="match status" value="1"/>
</dbReference>
<feature type="domain" description="JmjC" evidence="19">
    <location>
        <begin position="297"/>
        <end position="463"/>
    </location>
</feature>
<evidence type="ECO:0000256" key="4">
    <source>
        <dbReference type="ARBA" id="ARBA00022771"/>
    </source>
</evidence>
<evidence type="ECO:0000256" key="8">
    <source>
        <dbReference type="ARBA" id="ARBA00023002"/>
    </source>
</evidence>
<evidence type="ECO:0008006" key="22">
    <source>
        <dbReference type="Google" id="ProtNLM"/>
    </source>
</evidence>
<comment type="caution">
    <text evidence="20">The sequence shown here is derived from an EMBL/GenBank/DDBJ whole genome shotgun (WGS) entry which is preliminary data.</text>
</comment>
<comment type="catalytic activity">
    <reaction evidence="14">
        <text>N(6),N(6),N(6)-trimethyl-L-lysyl(27)-[histone H3] + 2-oxoglutarate + O2 = N(6),N(6)-dimethyl-L-lysyl(27)-[histone H3] + formaldehyde + succinate + CO2</text>
        <dbReference type="Rhea" id="RHEA:60228"/>
        <dbReference type="Rhea" id="RHEA-COMP:15535"/>
        <dbReference type="Rhea" id="RHEA-COMP:15539"/>
        <dbReference type="ChEBI" id="CHEBI:15379"/>
        <dbReference type="ChEBI" id="CHEBI:16526"/>
        <dbReference type="ChEBI" id="CHEBI:16810"/>
        <dbReference type="ChEBI" id="CHEBI:16842"/>
        <dbReference type="ChEBI" id="CHEBI:30031"/>
        <dbReference type="ChEBI" id="CHEBI:61961"/>
        <dbReference type="ChEBI" id="CHEBI:61976"/>
    </reaction>
    <physiologicalReaction direction="left-to-right" evidence="14">
        <dbReference type="Rhea" id="RHEA:60229"/>
    </physiologicalReaction>
</comment>
<dbReference type="Gene3D" id="2.60.120.650">
    <property type="entry name" value="Cupin"/>
    <property type="match status" value="1"/>
</dbReference>
<evidence type="ECO:0000256" key="13">
    <source>
        <dbReference type="ARBA" id="ARBA00050682"/>
    </source>
</evidence>
<feature type="domain" description="JmjN" evidence="18">
    <location>
        <begin position="16"/>
        <end position="57"/>
    </location>
</feature>
<dbReference type="PROSITE" id="PS51183">
    <property type="entry name" value="JMJN"/>
    <property type="match status" value="1"/>
</dbReference>
<dbReference type="SMART" id="SM00545">
    <property type="entry name" value="JmjN"/>
    <property type="match status" value="1"/>
</dbReference>
<keyword evidence="5" id="KW-0862">Zinc</keyword>
<reference evidence="20 21" key="1">
    <citation type="journal article" date="2023" name="G3 (Bethesda)">
        <title>A chromosome-length genome assembly and annotation of blackberry (Rubus argutus, cv. 'Hillquist').</title>
        <authorList>
            <person name="Bruna T."/>
            <person name="Aryal R."/>
            <person name="Dudchenko O."/>
            <person name="Sargent D.J."/>
            <person name="Mead D."/>
            <person name="Buti M."/>
            <person name="Cavallini A."/>
            <person name="Hytonen T."/>
            <person name="Andres J."/>
            <person name="Pham M."/>
            <person name="Weisz D."/>
            <person name="Mascagni F."/>
            <person name="Usai G."/>
            <person name="Natali L."/>
            <person name="Bassil N."/>
            <person name="Fernandez G.E."/>
            <person name="Lomsadze A."/>
            <person name="Armour M."/>
            <person name="Olukolu B."/>
            <person name="Poorten T."/>
            <person name="Britton C."/>
            <person name="Davik J."/>
            <person name="Ashrafi H."/>
            <person name="Aiden E.L."/>
            <person name="Borodovsky M."/>
            <person name="Worthington M."/>
        </authorList>
    </citation>
    <scope>NUCLEOTIDE SEQUENCE [LARGE SCALE GENOMIC DNA]</scope>
    <source>
        <strain evidence="20">PI 553951</strain>
    </source>
</reference>
<evidence type="ECO:0000256" key="7">
    <source>
        <dbReference type="ARBA" id="ARBA00022964"/>
    </source>
</evidence>
<dbReference type="SUPFAM" id="SSF51197">
    <property type="entry name" value="Clavaminate synthase-like"/>
    <property type="match status" value="1"/>
</dbReference>
<keyword evidence="21" id="KW-1185">Reference proteome</keyword>
<evidence type="ECO:0000256" key="6">
    <source>
        <dbReference type="ARBA" id="ARBA00022853"/>
    </source>
</evidence>
<dbReference type="GO" id="GO:0009741">
    <property type="term" value="P:response to brassinosteroid"/>
    <property type="evidence" value="ECO:0007669"/>
    <property type="project" value="UniProtKB-ARBA"/>
</dbReference>
<keyword evidence="3" id="KW-0677">Repeat</keyword>
<dbReference type="PROSITE" id="PS51184">
    <property type="entry name" value="JMJC"/>
    <property type="match status" value="1"/>
</dbReference>
<feature type="domain" description="C2H2-type" evidence="17">
    <location>
        <begin position="1498"/>
        <end position="1527"/>
    </location>
</feature>
<comment type="similarity">
    <text evidence="1">Belongs to the JHDM3 histone demethylase family.</text>
</comment>
<comment type="catalytic activity">
    <reaction evidence="13">
        <text>N(6),N(6)-dimethyl-L-lysyl(27)-[histone H3] + 2-oxoglutarate + O2 = N(6)-methyl-L-lysyl(27)-[histone H3] + formaldehyde + succinate + CO2</text>
        <dbReference type="Rhea" id="RHEA:60232"/>
        <dbReference type="Rhea" id="RHEA-COMP:15539"/>
        <dbReference type="Rhea" id="RHEA-COMP:15544"/>
        <dbReference type="ChEBI" id="CHEBI:15379"/>
        <dbReference type="ChEBI" id="CHEBI:16526"/>
        <dbReference type="ChEBI" id="CHEBI:16810"/>
        <dbReference type="ChEBI" id="CHEBI:16842"/>
        <dbReference type="ChEBI" id="CHEBI:30031"/>
        <dbReference type="ChEBI" id="CHEBI:61929"/>
        <dbReference type="ChEBI" id="CHEBI:61976"/>
    </reaction>
    <physiologicalReaction direction="left-to-right" evidence="13">
        <dbReference type="Rhea" id="RHEA:60233"/>
    </physiologicalReaction>
</comment>
<evidence type="ECO:0000256" key="15">
    <source>
        <dbReference type="PROSITE-ProRule" id="PRU00042"/>
    </source>
</evidence>
<dbReference type="EMBL" id="JBEDUW010000007">
    <property type="protein sequence ID" value="KAK9913211.1"/>
    <property type="molecule type" value="Genomic_DNA"/>
</dbReference>
<dbReference type="GO" id="GO:0034647">
    <property type="term" value="F:histone H3K4me/H3K4me2/H3K4me3 demethylase activity"/>
    <property type="evidence" value="ECO:0007669"/>
    <property type="project" value="TreeGrafter"/>
</dbReference>
<feature type="region of interest" description="Disordered" evidence="16">
    <location>
        <begin position="1447"/>
        <end position="1472"/>
    </location>
</feature>
<dbReference type="Pfam" id="PF02373">
    <property type="entry name" value="JmjC"/>
    <property type="match status" value="1"/>
</dbReference>
<dbReference type="InterPro" id="IPR003349">
    <property type="entry name" value="JmjN"/>
</dbReference>
<dbReference type="GO" id="GO:0040029">
    <property type="term" value="P:epigenetic regulation of gene expression"/>
    <property type="evidence" value="ECO:0007669"/>
    <property type="project" value="UniProtKB-ARBA"/>
</dbReference>